<feature type="transmembrane region" description="Helical" evidence="1">
    <location>
        <begin position="12"/>
        <end position="33"/>
    </location>
</feature>
<gene>
    <name evidence="2" type="ORF">CO690_00890</name>
</gene>
<sequence length="82" mass="8549">MRNLSRRQYAALRKVSYALGPSLSAVLVAFGIWTSDQAAVVAGVVTAILPNILAFFNTDPGMYEDAADDASAEPGGSVESGE</sequence>
<dbReference type="Proteomes" id="UP000218628">
    <property type="component" value="Chromosome"/>
</dbReference>
<evidence type="ECO:0000256" key="1">
    <source>
        <dbReference type="SAM" id="Phobius"/>
    </source>
</evidence>
<protein>
    <recommendedName>
        <fullName evidence="4">Holin</fullName>
    </recommendedName>
</protein>
<dbReference type="AlphaFoldDB" id="A0A291DCT1"/>
<keyword evidence="1" id="KW-1133">Transmembrane helix</keyword>
<proteinExistence type="predicted"/>
<name>A0A291DCT1_9MICC</name>
<dbReference type="RefSeq" id="WP_070600092.1">
    <property type="nucleotide sequence ID" value="NZ_CP023510.1"/>
</dbReference>
<keyword evidence="1" id="KW-0472">Membrane</keyword>
<feature type="transmembrane region" description="Helical" evidence="1">
    <location>
        <begin position="39"/>
        <end position="56"/>
    </location>
</feature>
<evidence type="ECO:0000313" key="2">
    <source>
        <dbReference type="EMBL" id="ATF62306.1"/>
    </source>
</evidence>
<keyword evidence="1" id="KW-0812">Transmembrane</keyword>
<evidence type="ECO:0008006" key="4">
    <source>
        <dbReference type="Google" id="ProtNLM"/>
    </source>
</evidence>
<evidence type="ECO:0000313" key="3">
    <source>
        <dbReference type="Proteomes" id="UP000218628"/>
    </source>
</evidence>
<accession>A0A291DCT1</accession>
<dbReference type="EMBL" id="CP023510">
    <property type="protein sequence ID" value="ATF62306.1"/>
    <property type="molecule type" value="Genomic_DNA"/>
</dbReference>
<organism evidence="2 3">
    <name type="scientific">Rothia mucilaginosa</name>
    <dbReference type="NCBI Taxonomy" id="43675"/>
    <lineage>
        <taxon>Bacteria</taxon>
        <taxon>Bacillati</taxon>
        <taxon>Actinomycetota</taxon>
        <taxon>Actinomycetes</taxon>
        <taxon>Micrococcales</taxon>
        <taxon>Micrococcaceae</taxon>
        <taxon>Rothia</taxon>
    </lineage>
</organism>
<reference evidence="3" key="1">
    <citation type="submission" date="2017-09" db="EMBL/GenBank/DDBJ databases">
        <title>FDA dAtabase for Regulatory Grade micrObial Sequences (FDA-ARGOS): Supporting development and validation of Infectious Disease Dx tests.</title>
        <authorList>
            <person name="Minogue T."/>
            <person name="Wolcott M."/>
            <person name="Wasieloski L."/>
            <person name="Aguilar W."/>
            <person name="Moore D."/>
            <person name="Tallon L."/>
            <person name="Sadzewicz L."/>
            <person name="Ott S."/>
            <person name="Zhao X."/>
            <person name="Nagaraj S."/>
            <person name="Vavikolanu K."/>
            <person name="Aluvathingal J."/>
            <person name="Nadendla S."/>
            <person name="Sichtig H."/>
        </authorList>
    </citation>
    <scope>NUCLEOTIDE SEQUENCE [LARGE SCALE GENOMIC DNA]</scope>
    <source>
        <strain evidence="3">FDAARGOS_369</strain>
    </source>
</reference>